<proteinExistence type="predicted"/>
<evidence type="ECO:0000256" key="1">
    <source>
        <dbReference type="SAM" id="Phobius"/>
    </source>
</evidence>
<dbReference type="EMBL" id="JAEHFL010000003">
    <property type="protein sequence ID" value="MBK3427522.1"/>
    <property type="molecule type" value="Genomic_DNA"/>
</dbReference>
<keyword evidence="1" id="KW-0472">Membrane</keyword>
<dbReference type="RefSeq" id="WP_200435451.1">
    <property type="nucleotide sequence ID" value="NZ_CP175770.1"/>
</dbReference>
<keyword evidence="1" id="KW-1133">Transmembrane helix</keyword>
<feature type="transmembrane region" description="Helical" evidence="1">
    <location>
        <begin position="43"/>
        <end position="67"/>
    </location>
</feature>
<comment type="caution">
    <text evidence="2">The sequence shown here is derived from an EMBL/GenBank/DDBJ whole genome shotgun (WGS) entry which is preliminary data.</text>
</comment>
<evidence type="ECO:0000313" key="2">
    <source>
        <dbReference type="EMBL" id="MBK3427522.1"/>
    </source>
</evidence>
<feature type="transmembrane region" description="Helical" evidence="1">
    <location>
        <begin position="16"/>
        <end position="37"/>
    </location>
</feature>
<name>A0A8I1L8X8_9CORY</name>
<accession>A0A8I1L8X8</accession>
<sequence>MSSRQPFSQWMPNYKFGYIAAWVAVVVSGIALFIGLVTGGTSMTLVFSGIVCAYGIFLVVVMPRWALRAEEEQAARRRARAAREELKRS</sequence>
<dbReference type="Proteomes" id="UP000603369">
    <property type="component" value="Unassembled WGS sequence"/>
</dbReference>
<reference evidence="2 3" key="1">
    <citation type="submission" date="2020-12" db="EMBL/GenBank/DDBJ databases">
        <title>Draft genome sequence of the commensal strain Corynebacterium tuberculostearicum MFP09/CIP 102622 isolated from human skin.</title>
        <authorList>
            <person name="Boukerb A.M."/>
            <person name="Janvier X."/>
            <person name="Feuilloley M.G.J."/>
            <person name="Groboillot A."/>
        </authorList>
    </citation>
    <scope>NUCLEOTIDE SEQUENCE [LARGE SCALE GENOMIC DNA]</scope>
    <source>
        <strain evidence="2 3">CIP 102622</strain>
    </source>
</reference>
<evidence type="ECO:0000313" key="3">
    <source>
        <dbReference type="Proteomes" id="UP000603369"/>
    </source>
</evidence>
<gene>
    <name evidence="2" type="ORF">JDP02_03215</name>
</gene>
<dbReference type="AlphaFoldDB" id="A0A8I1L8X8"/>
<organism evidence="2 3">
    <name type="scientific">Corynebacterium tuberculostearicum</name>
    <dbReference type="NCBI Taxonomy" id="38304"/>
    <lineage>
        <taxon>Bacteria</taxon>
        <taxon>Bacillati</taxon>
        <taxon>Actinomycetota</taxon>
        <taxon>Actinomycetes</taxon>
        <taxon>Mycobacteriales</taxon>
        <taxon>Corynebacteriaceae</taxon>
        <taxon>Corynebacterium</taxon>
    </lineage>
</organism>
<keyword evidence="3" id="KW-1185">Reference proteome</keyword>
<keyword evidence="1" id="KW-0812">Transmembrane</keyword>
<protein>
    <submittedName>
        <fullName evidence="2">Permease</fullName>
    </submittedName>
</protein>